<dbReference type="RefSeq" id="WP_174539385.1">
    <property type="nucleotide sequence ID" value="NZ_WHUT02000004.1"/>
</dbReference>
<dbReference type="Proteomes" id="UP000484076">
    <property type="component" value="Unassembled WGS sequence"/>
</dbReference>
<protein>
    <submittedName>
        <fullName evidence="1">Uncharacterized protein</fullName>
    </submittedName>
</protein>
<organism evidence="1 2">
    <name type="scientific">Fertoeibacter niger</name>
    <dbReference type="NCBI Taxonomy" id="2656921"/>
    <lineage>
        <taxon>Bacteria</taxon>
        <taxon>Pseudomonadati</taxon>
        <taxon>Pseudomonadota</taxon>
        <taxon>Alphaproteobacteria</taxon>
        <taxon>Rhodobacterales</taxon>
        <taxon>Paracoccaceae</taxon>
        <taxon>Fertoeibacter</taxon>
    </lineage>
</organism>
<name>A0A8X8GZQ6_9RHOB</name>
<sequence length="102" mass="11469">MAEIPYSALRRDGFVHILKEYRRQDHAVSQKENPRTIMQITATRPAAPLIAVLQGIGLVLYTIFDTFGAANRTAAAIEDRRQPDADDLRRLGIDAASFNPRY</sequence>
<dbReference type="AlphaFoldDB" id="A0A8X8GZQ6"/>
<proteinExistence type="predicted"/>
<comment type="caution">
    <text evidence="1">The sequence shown here is derived from an EMBL/GenBank/DDBJ whole genome shotgun (WGS) entry which is preliminary data.</text>
</comment>
<dbReference type="EMBL" id="WHUT02000004">
    <property type="protein sequence ID" value="NUB44411.1"/>
    <property type="molecule type" value="Genomic_DNA"/>
</dbReference>
<keyword evidence="2" id="KW-1185">Reference proteome</keyword>
<gene>
    <name evidence="1" type="ORF">GEU84_008460</name>
</gene>
<reference evidence="1" key="1">
    <citation type="submission" date="2020-05" db="EMBL/GenBank/DDBJ databases">
        <title>Fertoebacter nigrum gen. nov., sp. nov., a new member of the family Rhodobacteraceae.</title>
        <authorList>
            <person name="Szuroczki S."/>
            <person name="Abbaszade G."/>
            <person name="Buni D."/>
            <person name="Schumann P."/>
            <person name="Toth E."/>
        </authorList>
    </citation>
    <scope>NUCLEOTIDE SEQUENCE</scope>
    <source>
        <strain evidence="1">RG-N-1a</strain>
    </source>
</reference>
<evidence type="ECO:0000313" key="2">
    <source>
        <dbReference type="Proteomes" id="UP000484076"/>
    </source>
</evidence>
<evidence type="ECO:0000313" key="1">
    <source>
        <dbReference type="EMBL" id="NUB44411.1"/>
    </source>
</evidence>
<accession>A0A8X8GZQ6</accession>